<feature type="compositionally biased region" description="Low complexity" evidence="1">
    <location>
        <begin position="55"/>
        <end position="66"/>
    </location>
</feature>
<gene>
    <name evidence="2" type="ORF">SLS53_007212</name>
</gene>
<feature type="region of interest" description="Disordered" evidence="1">
    <location>
        <begin position="367"/>
        <end position="568"/>
    </location>
</feature>
<proteinExistence type="predicted"/>
<evidence type="ECO:0000256" key="1">
    <source>
        <dbReference type="SAM" id="MobiDB-lite"/>
    </source>
</evidence>
<organism evidence="2 3">
    <name type="scientific">Cytospora paraplurivora</name>
    <dbReference type="NCBI Taxonomy" id="2898453"/>
    <lineage>
        <taxon>Eukaryota</taxon>
        <taxon>Fungi</taxon>
        <taxon>Dikarya</taxon>
        <taxon>Ascomycota</taxon>
        <taxon>Pezizomycotina</taxon>
        <taxon>Sordariomycetes</taxon>
        <taxon>Sordariomycetidae</taxon>
        <taxon>Diaporthales</taxon>
        <taxon>Cytosporaceae</taxon>
        <taxon>Cytospora</taxon>
    </lineage>
</organism>
<accession>A0AAN9YE17</accession>
<feature type="compositionally biased region" description="Polar residues" evidence="1">
    <location>
        <begin position="514"/>
        <end position="555"/>
    </location>
</feature>
<feature type="compositionally biased region" description="Pro residues" evidence="1">
    <location>
        <begin position="474"/>
        <end position="483"/>
    </location>
</feature>
<feature type="region of interest" description="Disordered" evidence="1">
    <location>
        <begin position="1"/>
        <end position="85"/>
    </location>
</feature>
<protein>
    <submittedName>
        <fullName evidence="2">Uncharacterized protein</fullName>
    </submittedName>
</protein>
<comment type="caution">
    <text evidence="2">The sequence shown here is derived from an EMBL/GenBank/DDBJ whole genome shotgun (WGS) entry which is preliminary data.</text>
</comment>
<dbReference type="EMBL" id="JAJSPL020000035">
    <property type="protein sequence ID" value="KAK7736184.1"/>
    <property type="molecule type" value="Genomic_DNA"/>
</dbReference>
<sequence>MPTGVYQRKRPASPNRSKADSNHNSYSNTSNKNNHNGLNPDDPLCQLQQAVLQDASASASTVSRPSSLPPGTPGQAIDGARKPIAPGAEYTSLRKITRRLPEDPEHVLDGVDTTHADLSWTAREDGGDINPATGEPWLFPKKRGKKVGSNLEDFKDEIEERTKNGQGCKAISEALVAKGVDTSSRAVARQRMKWGLRQRAPRRMTEQGIANIRKAHLELAKRMANSDPVPVKRVRIRVMRKAEITRMTKEGMTPAEIAKNLEARGVKLKRGAATIERLRTVWGLVPDSQRNINNVRQFCRNQAMRLQKEQFENIARELGIEDVNTWVKSKMDEEVALDARREHAYKLMGDLRPKQTDPSLLRRNAQNLRHNREKSRPQQQGAQHEGHLYPQQGAPAGQHDAPLASGNTNGTAATERAEEDGAELSIDEDELDSIDGEDDRDGDGADKQQTSTAQNSAEAQQSVPTTMDVDQSGPIPPQHPPPGTQSLNQAPPPGLPSGTPLPPQSIGQGPVPMPSSNTGSFQVAQQAQATPGQVVANSTVSNAQNGVGYSQQWQRRNPEPGQPGFDGAGFAAAGQQVRPAESYNTAPFVPAPFQPPSQGWLEPRSLGPLNQRPIAPRPPVARPLAPRPIAPRLPAVNTPPGEAELMAKYGLFPYATYNKAPQKYLTPKGLITTEGYEYLPNAPPPPGMTNGCQPIAPAPLQFPPQVTMMTPNYASPPPFSNGHPIPPDVIMVPPPPPPKVSKIPAPPLVIPPEEVEKHKEDYKTIEQYQKVTQECLDFLAARANGRPLLGSLTGMPPSLKDITTAKERLKEAANAMLEAL</sequence>
<feature type="compositionally biased region" description="Pro residues" evidence="1">
    <location>
        <begin position="490"/>
        <end position="503"/>
    </location>
</feature>
<keyword evidence="3" id="KW-1185">Reference proteome</keyword>
<feature type="compositionally biased region" description="Polar residues" evidence="1">
    <location>
        <begin position="22"/>
        <end position="37"/>
    </location>
</feature>
<evidence type="ECO:0000313" key="2">
    <source>
        <dbReference type="EMBL" id="KAK7736184.1"/>
    </source>
</evidence>
<evidence type="ECO:0000313" key="3">
    <source>
        <dbReference type="Proteomes" id="UP001320245"/>
    </source>
</evidence>
<feature type="compositionally biased region" description="Acidic residues" evidence="1">
    <location>
        <begin position="417"/>
        <end position="441"/>
    </location>
</feature>
<reference evidence="2 3" key="1">
    <citation type="journal article" date="2023" name="PLoS ONE">
        <title>Cytospora paraplurivora sp. nov. isolated from orchards with fruit tree decline syndrome in Ontario, Canada.</title>
        <authorList>
            <person name="Ilyukhin E."/>
            <person name="Nguyen H.D.T."/>
            <person name="Castle A.J."/>
            <person name="Ellouze W."/>
        </authorList>
    </citation>
    <scope>NUCLEOTIDE SEQUENCE [LARGE SCALE GENOMIC DNA]</scope>
    <source>
        <strain evidence="2 3">FDS-564</strain>
    </source>
</reference>
<name>A0AAN9YE17_9PEZI</name>
<feature type="compositionally biased region" description="Polar residues" evidence="1">
    <location>
        <begin position="447"/>
        <end position="469"/>
    </location>
</feature>
<dbReference type="AlphaFoldDB" id="A0AAN9YE17"/>
<dbReference type="Proteomes" id="UP001320245">
    <property type="component" value="Unassembled WGS sequence"/>
</dbReference>